<evidence type="ECO:0000313" key="3">
    <source>
        <dbReference type="EMBL" id="CAD8618386.1"/>
    </source>
</evidence>
<dbReference type="EMBL" id="HBEY01045444">
    <property type="protein sequence ID" value="CAD8618386.1"/>
    <property type="molecule type" value="Transcribed_RNA"/>
</dbReference>
<feature type="chain" id="PRO_5030894506" description="Hexosyltransferase" evidence="2">
    <location>
        <begin position="30"/>
        <end position="528"/>
    </location>
</feature>
<feature type="region of interest" description="Disordered" evidence="1">
    <location>
        <begin position="33"/>
        <end position="58"/>
    </location>
</feature>
<dbReference type="AlphaFoldDB" id="A0A7S0LQY0"/>
<evidence type="ECO:0000256" key="2">
    <source>
        <dbReference type="SAM" id="SignalP"/>
    </source>
</evidence>
<evidence type="ECO:0000256" key="1">
    <source>
        <dbReference type="SAM" id="MobiDB-lite"/>
    </source>
</evidence>
<protein>
    <recommendedName>
        <fullName evidence="4">Hexosyltransferase</fullName>
    </recommendedName>
</protein>
<organism evidence="3">
    <name type="scientific">Coccolithus braarudii</name>
    <dbReference type="NCBI Taxonomy" id="221442"/>
    <lineage>
        <taxon>Eukaryota</taxon>
        <taxon>Haptista</taxon>
        <taxon>Haptophyta</taxon>
        <taxon>Prymnesiophyceae</taxon>
        <taxon>Coccolithales</taxon>
        <taxon>Coccolithaceae</taxon>
        <taxon>Coccolithus</taxon>
    </lineage>
</organism>
<reference evidence="3" key="1">
    <citation type="submission" date="2021-01" db="EMBL/GenBank/DDBJ databases">
        <authorList>
            <person name="Corre E."/>
            <person name="Pelletier E."/>
            <person name="Niang G."/>
            <person name="Scheremetjew M."/>
            <person name="Finn R."/>
            <person name="Kale V."/>
            <person name="Holt S."/>
            <person name="Cochrane G."/>
            <person name="Meng A."/>
            <person name="Brown T."/>
            <person name="Cohen L."/>
        </authorList>
    </citation>
    <scope>NUCLEOTIDE SEQUENCE</scope>
    <source>
        <strain evidence="3">PLY182g</strain>
    </source>
</reference>
<evidence type="ECO:0008006" key="4">
    <source>
        <dbReference type="Google" id="ProtNLM"/>
    </source>
</evidence>
<name>A0A7S0LQY0_9EUKA</name>
<proteinExistence type="predicted"/>
<accession>A0A7S0LQY0</accession>
<feature type="signal peptide" evidence="2">
    <location>
        <begin position="1"/>
        <end position="29"/>
    </location>
</feature>
<sequence length="528" mass="57646">MSALRAVRAISVLLLTLLVLILRARLQDAETTVRPTQISGGHHTSPVEHASPRKPQLRSVPASAPHLLVLGIMCTESAFSRREILRVHYTAVSIPPGVLIRYFVDALSMAHNLEKDMAHIDALGNFALPICRGLASSDAPGSCTTKEARRMSKARGWWLWALKNIPSRFYGQTDDDCIIDLPRLAALLHALPSSGVYAGKMYYASVNGTSPDQLPLRNCFVVGDPVAALGNNAFHSECSSRARGPLPYAIGPLIVLSADVSAWLAAKSRVPLHSYEVTAHQADAQLGWELSFHPALHLTDLTPYMGGLRSLNVRRDAYDETYRGFDGIVAHKLMFHTEDVARVAAQQAAERAPAALGGRVGAGRGLEEWSCVPWVELEAAVEAFPPPMQQWRWCEGKGAALTLPAAAAPSASARRGLIQAPKWGPAVRQGFCSTTNGEADCTRATKGSFKIVREVADVKLSWQELLRLCLRRCSECERCNFISVSLAWEDCSWFSMCDLDDLHQFPRGFRSMVVQSGGQVAQLYLNGA</sequence>
<keyword evidence="2" id="KW-0732">Signal</keyword>
<gene>
    <name evidence="3" type="ORF">CPEL01642_LOCUS21767</name>
</gene>